<dbReference type="EMBL" id="QWIS01000005">
    <property type="protein sequence ID" value="RMZ17415.1"/>
    <property type="molecule type" value="Genomic_DNA"/>
</dbReference>
<sequence length="461" mass="50262">MCCRDPGDGTTGTEGHCAHTRPSAARSTAKTEATPPAGPEPPVRVLAVRSELASSPRSRLRAWVNTIQKISAATTVGVGQHQTRHCEDTYTPHATRSGLVSAGVMSSAEPDLALASTLHPFTRHLQHSFEGDSRLQNGTLQAQAEIRNALSNLHHALRKLEDHQVQVVANVKLRTAGPVAKESLYSISVNDPSWDDAAFSRQLSVSPEDVPSARANHRASDTVQSSVTASQHHRQESSVTNKDSAVALPPAKRARAEIHDPSVYHSPSKISHIVSSKPPKASPQCGLNEELEFLKQWHSEWIKQGGWLYDTLNQAAKVAERDSVSMQGRLSGVQDVLGQSLNAASASVMAELTNVSKLVSHHEHCRKVESGKLQAREEKWRTSSASFHDHARRDRDVAEKRIETELGRQRALLIKIAEANGIDLDEDEIGNRDDREASLGAQLTAEFNMETSNKGDAARRS</sequence>
<comment type="caution">
    <text evidence="2">The sequence shown here is derived from an EMBL/GenBank/DDBJ whole genome shotgun (WGS) entry which is preliminary data.</text>
</comment>
<evidence type="ECO:0000313" key="2">
    <source>
        <dbReference type="EMBL" id="RMZ17415.1"/>
    </source>
</evidence>
<name>A0A3M7HWG1_HORWE</name>
<accession>A0A3M7HWG1</accession>
<feature type="region of interest" description="Disordered" evidence="1">
    <location>
        <begin position="205"/>
        <end position="248"/>
    </location>
</feature>
<evidence type="ECO:0000256" key="1">
    <source>
        <dbReference type="SAM" id="MobiDB-lite"/>
    </source>
</evidence>
<dbReference type="Proteomes" id="UP000280598">
    <property type="component" value="Unassembled WGS sequence"/>
</dbReference>
<protein>
    <submittedName>
        <fullName evidence="2">Uncharacterized protein</fullName>
    </submittedName>
</protein>
<reference evidence="2 3" key="1">
    <citation type="journal article" date="2018" name="BMC Genomics">
        <title>Genomic evidence for intraspecific hybridization in a clonal and extremely halotolerant yeast.</title>
        <authorList>
            <person name="Gostincar C."/>
            <person name="Stajich J.E."/>
            <person name="Zupancic J."/>
            <person name="Zalar P."/>
            <person name="Gunde-Cimerman N."/>
        </authorList>
    </citation>
    <scope>NUCLEOTIDE SEQUENCE [LARGE SCALE GENOMIC DNA]</scope>
    <source>
        <strain evidence="2 3">EXF-562</strain>
    </source>
</reference>
<dbReference type="AlphaFoldDB" id="A0A3M7HWG1"/>
<gene>
    <name evidence="2" type="ORF">D0860_00486</name>
</gene>
<feature type="region of interest" description="Disordered" evidence="1">
    <location>
        <begin position="1"/>
        <end position="41"/>
    </location>
</feature>
<feature type="compositionally biased region" description="Polar residues" evidence="1">
    <location>
        <begin position="221"/>
        <end position="230"/>
    </location>
</feature>
<dbReference type="VEuPathDB" id="FungiDB:BTJ68_01368"/>
<organism evidence="2 3">
    <name type="scientific">Hortaea werneckii</name>
    <name type="common">Black yeast</name>
    <name type="synonym">Cladosporium werneckii</name>
    <dbReference type="NCBI Taxonomy" id="91943"/>
    <lineage>
        <taxon>Eukaryota</taxon>
        <taxon>Fungi</taxon>
        <taxon>Dikarya</taxon>
        <taxon>Ascomycota</taxon>
        <taxon>Pezizomycotina</taxon>
        <taxon>Dothideomycetes</taxon>
        <taxon>Dothideomycetidae</taxon>
        <taxon>Mycosphaerellales</taxon>
        <taxon>Teratosphaeriaceae</taxon>
        <taxon>Hortaea</taxon>
    </lineage>
</organism>
<evidence type="ECO:0000313" key="3">
    <source>
        <dbReference type="Proteomes" id="UP000280598"/>
    </source>
</evidence>
<proteinExistence type="predicted"/>